<feature type="binding site" evidence="8">
    <location>
        <begin position="12"/>
        <end position="20"/>
    </location>
    <ligand>
        <name>ATP</name>
        <dbReference type="ChEBI" id="CHEBI:30616"/>
    </ligand>
</feature>
<accession>A0ABW5KFR8</accession>
<dbReference type="Proteomes" id="UP001597545">
    <property type="component" value="Unassembled WGS sequence"/>
</dbReference>
<comment type="catalytic activity">
    <reaction evidence="7 8">
        <text>CMP + ATP = CDP + ADP</text>
        <dbReference type="Rhea" id="RHEA:11600"/>
        <dbReference type="ChEBI" id="CHEBI:30616"/>
        <dbReference type="ChEBI" id="CHEBI:58069"/>
        <dbReference type="ChEBI" id="CHEBI:60377"/>
        <dbReference type="ChEBI" id="CHEBI:456216"/>
        <dbReference type="EC" id="2.7.4.25"/>
    </reaction>
</comment>
<dbReference type="PANTHER" id="PTHR21299">
    <property type="entry name" value="CYTIDYLATE KINASE/PANTOATE-BETA-ALANINE LIGASE"/>
    <property type="match status" value="1"/>
</dbReference>
<comment type="similarity">
    <text evidence="1 8">Belongs to the cytidylate kinase family. Type 1 subfamily.</text>
</comment>
<keyword evidence="3 8" id="KW-0547">Nucleotide-binding</keyword>
<comment type="catalytic activity">
    <reaction evidence="6 8">
        <text>dCMP + ATP = dCDP + ADP</text>
        <dbReference type="Rhea" id="RHEA:25094"/>
        <dbReference type="ChEBI" id="CHEBI:30616"/>
        <dbReference type="ChEBI" id="CHEBI:57566"/>
        <dbReference type="ChEBI" id="CHEBI:58593"/>
        <dbReference type="ChEBI" id="CHEBI:456216"/>
        <dbReference type="EC" id="2.7.4.25"/>
    </reaction>
</comment>
<dbReference type="InterPro" id="IPR003136">
    <property type="entry name" value="Cytidylate_kin"/>
</dbReference>
<name>A0ABW5KFR8_9SPHI</name>
<evidence type="ECO:0000313" key="10">
    <source>
        <dbReference type="EMBL" id="MFD2546845.1"/>
    </source>
</evidence>
<dbReference type="NCBIfam" id="TIGR00017">
    <property type="entry name" value="cmk"/>
    <property type="match status" value="1"/>
</dbReference>
<keyword evidence="5 8" id="KW-0067">ATP-binding</keyword>
<dbReference type="Pfam" id="PF02224">
    <property type="entry name" value="Cytidylate_kin"/>
    <property type="match status" value="1"/>
</dbReference>
<evidence type="ECO:0000256" key="1">
    <source>
        <dbReference type="ARBA" id="ARBA00009427"/>
    </source>
</evidence>
<evidence type="ECO:0000256" key="4">
    <source>
        <dbReference type="ARBA" id="ARBA00022777"/>
    </source>
</evidence>
<evidence type="ECO:0000256" key="6">
    <source>
        <dbReference type="ARBA" id="ARBA00047615"/>
    </source>
</evidence>
<dbReference type="SUPFAM" id="SSF52540">
    <property type="entry name" value="P-loop containing nucleoside triphosphate hydrolases"/>
    <property type="match status" value="1"/>
</dbReference>
<comment type="caution">
    <text evidence="10">The sequence shown here is derived from an EMBL/GenBank/DDBJ whole genome shotgun (WGS) entry which is preliminary data.</text>
</comment>
<dbReference type="RefSeq" id="WP_380901028.1">
    <property type="nucleotide sequence ID" value="NZ_JBHUEG010000007.1"/>
</dbReference>
<evidence type="ECO:0000256" key="7">
    <source>
        <dbReference type="ARBA" id="ARBA00048478"/>
    </source>
</evidence>
<evidence type="ECO:0000259" key="9">
    <source>
        <dbReference type="Pfam" id="PF02224"/>
    </source>
</evidence>
<feature type="domain" description="Cytidylate kinase" evidence="9">
    <location>
        <begin position="8"/>
        <end position="221"/>
    </location>
</feature>
<dbReference type="InterPro" id="IPR027417">
    <property type="entry name" value="P-loop_NTPase"/>
</dbReference>
<evidence type="ECO:0000313" key="11">
    <source>
        <dbReference type="Proteomes" id="UP001597545"/>
    </source>
</evidence>
<gene>
    <name evidence="8 10" type="primary">cmk</name>
    <name evidence="10" type="ORF">ACFSR5_04195</name>
</gene>
<comment type="subcellular location">
    <subcellularLocation>
        <location evidence="8">Cytoplasm</location>
    </subcellularLocation>
</comment>
<dbReference type="EMBL" id="JBHULR010000003">
    <property type="protein sequence ID" value="MFD2546845.1"/>
    <property type="molecule type" value="Genomic_DNA"/>
</dbReference>
<reference evidence="11" key="1">
    <citation type="journal article" date="2019" name="Int. J. Syst. Evol. Microbiol.">
        <title>The Global Catalogue of Microorganisms (GCM) 10K type strain sequencing project: providing services to taxonomists for standard genome sequencing and annotation.</title>
        <authorList>
            <consortium name="The Broad Institute Genomics Platform"/>
            <consortium name="The Broad Institute Genome Sequencing Center for Infectious Disease"/>
            <person name="Wu L."/>
            <person name="Ma J."/>
        </authorList>
    </citation>
    <scope>NUCLEOTIDE SEQUENCE [LARGE SCALE GENOMIC DNA]</scope>
    <source>
        <strain evidence="11">KCTC 42662</strain>
    </source>
</reference>
<dbReference type="InterPro" id="IPR011994">
    <property type="entry name" value="Cytidylate_kinase_dom"/>
</dbReference>
<keyword evidence="2 8" id="KW-0808">Transferase</keyword>
<keyword evidence="11" id="KW-1185">Reference proteome</keyword>
<proteinExistence type="inferred from homology"/>
<keyword evidence="4 8" id="KW-0418">Kinase</keyword>
<keyword evidence="8" id="KW-0963">Cytoplasm</keyword>
<protein>
    <recommendedName>
        <fullName evidence="8">Cytidylate kinase</fullName>
        <shortName evidence="8">CK</shortName>
        <ecNumber evidence="8">2.7.4.25</ecNumber>
    </recommendedName>
    <alternativeName>
        <fullName evidence="8">Cytidine monophosphate kinase</fullName>
        <shortName evidence="8">CMP kinase</shortName>
    </alternativeName>
</protein>
<dbReference type="Gene3D" id="3.40.50.300">
    <property type="entry name" value="P-loop containing nucleotide triphosphate hydrolases"/>
    <property type="match status" value="1"/>
</dbReference>
<evidence type="ECO:0000256" key="3">
    <source>
        <dbReference type="ARBA" id="ARBA00022741"/>
    </source>
</evidence>
<dbReference type="EC" id="2.7.4.25" evidence="8"/>
<dbReference type="CDD" id="cd02020">
    <property type="entry name" value="CMPK"/>
    <property type="match status" value="1"/>
</dbReference>
<organism evidence="10 11">
    <name type="scientific">Sphingobacterium suaedae</name>
    <dbReference type="NCBI Taxonomy" id="1686402"/>
    <lineage>
        <taxon>Bacteria</taxon>
        <taxon>Pseudomonadati</taxon>
        <taxon>Bacteroidota</taxon>
        <taxon>Sphingobacteriia</taxon>
        <taxon>Sphingobacteriales</taxon>
        <taxon>Sphingobacteriaceae</taxon>
        <taxon>Sphingobacterium</taxon>
    </lineage>
</organism>
<evidence type="ECO:0000256" key="5">
    <source>
        <dbReference type="ARBA" id="ARBA00022840"/>
    </source>
</evidence>
<dbReference type="HAMAP" id="MF_00238">
    <property type="entry name" value="Cytidyl_kinase_type1"/>
    <property type="match status" value="1"/>
</dbReference>
<sequence>MSRQNFIIAIDGFSSCGKSTVAKALAKKLHFVFVDSGAMYRAVTLYFLREGVDVTNAEAVHAALANIHIDFIPNMDKIQILLNEEDVSEEIRTMYVSEKVSEISTIKEVRQAMVAQQQKLGRRRNIVMDGRDIGTTVFPDADLKIFMTASPSVRAERRFAELAAKGEKVSMDDVKYNLAHRDHIDSTRQESPLRQAEDAFVLDNSDLTQDEQLSIVLQEYEKRRQQKKGNV</sequence>
<evidence type="ECO:0000256" key="8">
    <source>
        <dbReference type="HAMAP-Rule" id="MF_00238"/>
    </source>
</evidence>
<evidence type="ECO:0000256" key="2">
    <source>
        <dbReference type="ARBA" id="ARBA00022679"/>
    </source>
</evidence>
<dbReference type="PANTHER" id="PTHR21299:SF2">
    <property type="entry name" value="CYTIDYLATE KINASE"/>
    <property type="match status" value="1"/>
</dbReference>
<dbReference type="GO" id="GO:0016301">
    <property type="term" value="F:kinase activity"/>
    <property type="evidence" value="ECO:0007669"/>
    <property type="project" value="UniProtKB-KW"/>
</dbReference>